<organism evidence="2 3">
    <name type="scientific">Pan troglodytes</name>
    <name type="common">Chimpanzee</name>
    <dbReference type="NCBI Taxonomy" id="9598"/>
    <lineage>
        <taxon>Eukaryota</taxon>
        <taxon>Metazoa</taxon>
        <taxon>Chordata</taxon>
        <taxon>Craniata</taxon>
        <taxon>Vertebrata</taxon>
        <taxon>Euteleostomi</taxon>
        <taxon>Mammalia</taxon>
        <taxon>Eutheria</taxon>
        <taxon>Euarchontoglires</taxon>
        <taxon>Primates</taxon>
        <taxon>Haplorrhini</taxon>
        <taxon>Catarrhini</taxon>
        <taxon>Hominidae</taxon>
        <taxon>Pan</taxon>
    </lineage>
</organism>
<reference evidence="2 3" key="1">
    <citation type="submission" date="2017-12" db="EMBL/GenBank/DDBJ databases">
        <title>High-resolution comparative analysis of great ape genomes.</title>
        <authorList>
            <person name="Pollen A."/>
            <person name="Hastie A."/>
            <person name="Hormozdiari F."/>
            <person name="Dougherty M."/>
            <person name="Liu R."/>
            <person name="Chaisson M."/>
            <person name="Hoppe E."/>
            <person name="Hill C."/>
            <person name="Pang A."/>
            <person name="Hillier L."/>
            <person name="Baker C."/>
            <person name="Armstrong J."/>
            <person name="Shendure J."/>
            <person name="Paten B."/>
            <person name="Wilson R."/>
            <person name="Chao H."/>
            <person name="Schneider V."/>
            <person name="Ventura M."/>
            <person name="Kronenberg Z."/>
            <person name="Murali S."/>
            <person name="Gordon D."/>
            <person name="Cantsilieris S."/>
            <person name="Munson K."/>
            <person name="Nelson B."/>
            <person name="Raja A."/>
            <person name="Underwood J."/>
            <person name="Diekhans M."/>
            <person name="Fiddes I."/>
            <person name="Haussler D."/>
            <person name="Eichler E."/>
        </authorList>
    </citation>
    <scope>NUCLEOTIDE SEQUENCE [LARGE SCALE GENOMIC DNA]</scope>
    <source>
        <strain evidence="2">Yerkes chimp pedigree #C0471</strain>
    </source>
</reference>
<proteinExistence type="predicted"/>
<dbReference type="EMBL" id="NBAG03000637">
    <property type="protein sequence ID" value="PNI12709.1"/>
    <property type="molecule type" value="Genomic_DNA"/>
</dbReference>
<comment type="caution">
    <text evidence="2">The sequence shown here is derived from an EMBL/GenBank/DDBJ whole genome shotgun (WGS) entry which is preliminary data.</text>
</comment>
<dbReference type="Proteomes" id="UP000236370">
    <property type="component" value="Unassembled WGS sequence"/>
</dbReference>
<sequence>MGGCFSKPKPVGRAAPGPTRATARPATSTRRSACPPLTPTPALRIAWRLLSATSRTSRMARCGKWSWAGGRCCW</sequence>
<feature type="region of interest" description="Disordered" evidence="1">
    <location>
        <begin position="1"/>
        <end position="39"/>
    </location>
</feature>
<evidence type="ECO:0000313" key="3">
    <source>
        <dbReference type="Proteomes" id="UP000236370"/>
    </source>
</evidence>
<gene>
    <name evidence="2" type="ORF">CK820_G0054141</name>
</gene>
<protein>
    <submittedName>
        <fullName evidence="2">AIFM3 isoform 13</fullName>
    </submittedName>
</protein>
<name>A0A2J8IQB2_PANTR</name>
<evidence type="ECO:0000313" key="2">
    <source>
        <dbReference type="EMBL" id="PNI12709.1"/>
    </source>
</evidence>
<accession>A0A2J8IQB2</accession>
<feature type="compositionally biased region" description="Low complexity" evidence="1">
    <location>
        <begin position="12"/>
        <end position="33"/>
    </location>
</feature>
<evidence type="ECO:0000256" key="1">
    <source>
        <dbReference type="SAM" id="MobiDB-lite"/>
    </source>
</evidence>
<dbReference type="AlphaFoldDB" id="A0A2J8IQB2"/>